<proteinExistence type="predicted"/>
<dbReference type="AlphaFoldDB" id="K9X1V4"/>
<reference evidence="1 2" key="1">
    <citation type="submission" date="2012-06" db="EMBL/GenBank/DDBJ databases">
        <title>Finished chromosome of genome of Cylindrospermum stagnale PCC 7417.</title>
        <authorList>
            <consortium name="US DOE Joint Genome Institute"/>
            <person name="Gugger M."/>
            <person name="Coursin T."/>
            <person name="Rippka R."/>
            <person name="Tandeau De Marsac N."/>
            <person name="Huntemann M."/>
            <person name="Wei C.-L."/>
            <person name="Han J."/>
            <person name="Detter J.C."/>
            <person name="Han C."/>
            <person name="Tapia R."/>
            <person name="Chen A."/>
            <person name="Kyrpides N."/>
            <person name="Mavromatis K."/>
            <person name="Markowitz V."/>
            <person name="Szeto E."/>
            <person name="Ivanova N."/>
            <person name="Pagani I."/>
            <person name="Pati A."/>
            <person name="Goodwin L."/>
            <person name="Nordberg H.P."/>
            <person name="Cantor M.N."/>
            <person name="Hua S.X."/>
            <person name="Woyke T."/>
            <person name="Kerfeld C.A."/>
        </authorList>
    </citation>
    <scope>NUCLEOTIDE SEQUENCE [LARGE SCALE GENOMIC DNA]</scope>
    <source>
        <strain evidence="1 2">PCC 7417</strain>
    </source>
</reference>
<organism evidence="1 2">
    <name type="scientific">Cylindrospermum stagnale PCC 7417</name>
    <dbReference type="NCBI Taxonomy" id="56107"/>
    <lineage>
        <taxon>Bacteria</taxon>
        <taxon>Bacillati</taxon>
        <taxon>Cyanobacteriota</taxon>
        <taxon>Cyanophyceae</taxon>
        <taxon>Nostocales</taxon>
        <taxon>Nostocaceae</taxon>
        <taxon>Cylindrospermum</taxon>
    </lineage>
</organism>
<name>K9X1V4_9NOST</name>
<accession>K9X1V4</accession>
<dbReference type="RefSeq" id="WP_015209840.1">
    <property type="nucleotide sequence ID" value="NC_019757.1"/>
</dbReference>
<dbReference type="EMBL" id="CP003642">
    <property type="protein sequence ID" value="AFZ26600.1"/>
    <property type="molecule type" value="Genomic_DNA"/>
</dbReference>
<dbReference type="Proteomes" id="UP000010475">
    <property type="component" value="Chromosome"/>
</dbReference>
<sequence length="46" mass="5777">MTTLNPTKKQYSQPEIIEIGDAVRTTLGHHRWGRREHHRRYYYRWH</sequence>
<dbReference type="HOGENOM" id="CLU_3182761_0_0_3"/>
<dbReference type="KEGG" id="csg:Cylst_4522"/>
<gene>
    <name evidence="1" type="ORF">Cylst_4522</name>
</gene>
<evidence type="ECO:0000313" key="1">
    <source>
        <dbReference type="EMBL" id="AFZ26600.1"/>
    </source>
</evidence>
<protein>
    <submittedName>
        <fullName evidence="1">Uncharacterized protein</fullName>
    </submittedName>
</protein>
<evidence type="ECO:0000313" key="2">
    <source>
        <dbReference type="Proteomes" id="UP000010475"/>
    </source>
</evidence>
<keyword evidence="2" id="KW-1185">Reference proteome</keyword>